<dbReference type="Pfam" id="PF03450">
    <property type="entry name" value="CO_deh_flav_C"/>
    <property type="match status" value="1"/>
</dbReference>
<dbReference type="InterPro" id="IPR016169">
    <property type="entry name" value="FAD-bd_PCMH_sub2"/>
</dbReference>
<name>A0A381NFU0_9ZZZZ</name>
<dbReference type="PROSITE" id="PS51387">
    <property type="entry name" value="FAD_PCMH"/>
    <property type="match status" value="1"/>
</dbReference>
<dbReference type="InterPro" id="IPR016166">
    <property type="entry name" value="FAD-bd_PCMH"/>
</dbReference>
<dbReference type="SMART" id="SM01092">
    <property type="entry name" value="CO_deh_flav_C"/>
    <property type="match status" value="1"/>
</dbReference>
<dbReference type="PANTHER" id="PTHR42659">
    <property type="entry name" value="XANTHINE DEHYDROGENASE SUBUNIT C-RELATED"/>
    <property type="match status" value="1"/>
</dbReference>
<accession>A0A381NFU0</accession>
<protein>
    <recommendedName>
        <fullName evidence="1">FAD-binding PCMH-type domain-containing protein</fullName>
    </recommendedName>
</protein>
<evidence type="ECO:0000313" key="2">
    <source>
        <dbReference type="EMBL" id="SUZ53269.1"/>
    </source>
</evidence>
<evidence type="ECO:0000259" key="1">
    <source>
        <dbReference type="PROSITE" id="PS51387"/>
    </source>
</evidence>
<dbReference type="EMBL" id="UINC01000322">
    <property type="protein sequence ID" value="SUZ53269.1"/>
    <property type="molecule type" value="Genomic_DNA"/>
</dbReference>
<dbReference type="AlphaFoldDB" id="A0A381NFU0"/>
<dbReference type="InterPro" id="IPR036318">
    <property type="entry name" value="FAD-bd_PCMH-like_sf"/>
</dbReference>
<dbReference type="Gene3D" id="3.30.43.10">
    <property type="entry name" value="Uridine Diphospho-n-acetylenolpyruvylglucosamine Reductase, domain 2"/>
    <property type="match status" value="1"/>
</dbReference>
<dbReference type="Gene3D" id="3.30.465.10">
    <property type="match status" value="2"/>
</dbReference>
<sequence>MKDMMKRFDLYQPEDIASALELFDKLGPDSWKMAGGQDSLDWFKDRAKRPSSVVDLSKIDEMRGIRETSDGLEIGALTTLTEITENTLIKNHYSLLSTAASRVASPQIRNVGTIGGNICQDTRCWYYRGGIDCYRAGGTTCYADTPEGMNREHCLFEANRCVAVTPSDTAPTLVSMDATMVVVNKKGERIIPAGEFFIGPEIDIERMTILQPDDLLTAIRLPKIWAGAIFYFEKVADRNTWDFALANVALAMRLKNNIIEDIRITCGGVQCIPKRMLVAESIARGSEKNEETAKLAGSSASRGAVPLNYNHFKIPLLENLVMRSIRDS</sequence>
<dbReference type="Gene3D" id="3.30.390.50">
    <property type="entry name" value="CO dehydrogenase flavoprotein, C-terminal domain"/>
    <property type="match status" value="1"/>
</dbReference>
<dbReference type="InterPro" id="IPR005107">
    <property type="entry name" value="CO_DH_flav_C"/>
</dbReference>
<dbReference type="InterPro" id="IPR036683">
    <property type="entry name" value="CO_DH_flav_C_dom_sf"/>
</dbReference>
<proteinExistence type="predicted"/>
<dbReference type="Pfam" id="PF00941">
    <property type="entry name" value="FAD_binding_5"/>
    <property type="match status" value="1"/>
</dbReference>
<dbReference type="InterPro" id="IPR016167">
    <property type="entry name" value="FAD-bd_PCMH_sub1"/>
</dbReference>
<dbReference type="GO" id="GO:0071949">
    <property type="term" value="F:FAD binding"/>
    <property type="evidence" value="ECO:0007669"/>
    <property type="project" value="InterPro"/>
</dbReference>
<dbReference type="SUPFAM" id="SSF56176">
    <property type="entry name" value="FAD-binding/transporter-associated domain-like"/>
    <property type="match status" value="1"/>
</dbReference>
<dbReference type="GO" id="GO:0016491">
    <property type="term" value="F:oxidoreductase activity"/>
    <property type="evidence" value="ECO:0007669"/>
    <property type="project" value="InterPro"/>
</dbReference>
<reference evidence="2" key="1">
    <citation type="submission" date="2018-05" db="EMBL/GenBank/DDBJ databases">
        <authorList>
            <person name="Lanie J.A."/>
            <person name="Ng W.-L."/>
            <person name="Kazmierczak K.M."/>
            <person name="Andrzejewski T.M."/>
            <person name="Davidsen T.M."/>
            <person name="Wayne K.J."/>
            <person name="Tettelin H."/>
            <person name="Glass J.I."/>
            <person name="Rusch D."/>
            <person name="Podicherti R."/>
            <person name="Tsui H.-C.T."/>
            <person name="Winkler M.E."/>
        </authorList>
    </citation>
    <scope>NUCLEOTIDE SEQUENCE</scope>
</reference>
<dbReference type="SUPFAM" id="SSF55447">
    <property type="entry name" value="CO dehydrogenase flavoprotein C-terminal domain-like"/>
    <property type="match status" value="1"/>
</dbReference>
<dbReference type="InterPro" id="IPR002346">
    <property type="entry name" value="Mopterin_DH_FAD-bd"/>
</dbReference>
<organism evidence="2">
    <name type="scientific">marine metagenome</name>
    <dbReference type="NCBI Taxonomy" id="408172"/>
    <lineage>
        <taxon>unclassified sequences</taxon>
        <taxon>metagenomes</taxon>
        <taxon>ecological metagenomes</taxon>
    </lineage>
</organism>
<dbReference type="PANTHER" id="PTHR42659:SF9">
    <property type="entry name" value="XANTHINE DEHYDROGENASE FAD-BINDING SUBUNIT XDHB-RELATED"/>
    <property type="match status" value="1"/>
</dbReference>
<dbReference type="InterPro" id="IPR051312">
    <property type="entry name" value="Diverse_Substr_Oxidored"/>
</dbReference>
<feature type="domain" description="FAD-binding PCMH-type" evidence="1">
    <location>
        <begin position="3"/>
        <end position="226"/>
    </location>
</feature>
<gene>
    <name evidence="2" type="ORF">METZ01_LOCUS6123</name>
</gene>